<feature type="transmembrane region" description="Helical" evidence="1">
    <location>
        <begin position="127"/>
        <end position="146"/>
    </location>
</feature>
<evidence type="ECO:0000313" key="4">
    <source>
        <dbReference type="Proteomes" id="UP000523955"/>
    </source>
</evidence>
<dbReference type="Pfam" id="PF03992">
    <property type="entry name" value="ABM"/>
    <property type="match status" value="1"/>
</dbReference>
<protein>
    <submittedName>
        <fullName evidence="3">Antibiotic biosynthesis monooxygenase</fullName>
    </submittedName>
</protein>
<keyword evidence="3" id="KW-0503">Monooxygenase</keyword>
<feature type="domain" description="ABM" evidence="2">
    <location>
        <begin position="4"/>
        <end position="75"/>
    </location>
</feature>
<dbReference type="InterPro" id="IPR011008">
    <property type="entry name" value="Dimeric_a/b-barrel"/>
</dbReference>
<sequence length="195" mass="22359">MSAPVTVSITRHLDPGREDEMVSWIQAGIALAERFPGFLGAGWVRPERESETWHMLYRFADHDSLDAWESSHQRQWWRDSSGGLGVVESRVERRTGIEGWFDDPTNRDVRDLRIAPAAPPRYKQATVIWLAFFPLSLLVAWIFSHLAPDLPLVERSLVSTLLMTPVMTYVVLPRMTKALGWWLQGQPAPWRRTPA</sequence>
<dbReference type="EMBL" id="JACKXE010000001">
    <property type="protein sequence ID" value="MBB6628391.1"/>
    <property type="molecule type" value="Genomic_DNA"/>
</dbReference>
<name>A0A7X0VB88_9ACTN</name>
<keyword evidence="1" id="KW-0472">Membrane</keyword>
<gene>
    <name evidence="3" type="ORF">H5V45_13775</name>
</gene>
<dbReference type="AlphaFoldDB" id="A0A7X0VB88"/>
<proteinExistence type="predicted"/>
<reference evidence="3 4" key="1">
    <citation type="submission" date="2020-08" db="EMBL/GenBank/DDBJ databases">
        <authorList>
            <person name="Seo M.-J."/>
        </authorList>
    </citation>
    <scope>NUCLEOTIDE SEQUENCE [LARGE SCALE GENOMIC DNA]</scope>
    <source>
        <strain evidence="3 4">KIGAM211</strain>
    </source>
</reference>
<keyword evidence="3" id="KW-0560">Oxidoreductase</keyword>
<dbReference type="GO" id="GO:0004497">
    <property type="term" value="F:monooxygenase activity"/>
    <property type="evidence" value="ECO:0007669"/>
    <property type="project" value="UniProtKB-KW"/>
</dbReference>
<dbReference type="PANTHER" id="PTHR40057">
    <property type="entry name" value="SLR1162 PROTEIN"/>
    <property type="match status" value="1"/>
</dbReference>
<keyword evidence="4" id="KW-1185">Reference proteome</keyword>
<accession>A0A7X0VB88</accession>
<dbReference type="RefSeq" id="WP_185253454.1">
    <property type="nucleotide sequence ID" value="NZ_JACKXE010000001.1"/>
</dbReference>
<keyword evidence="1" id="KW-0812">Transmembrane</keyword>
<evidence type="ECO:0000256" key="1">
    <source>
        <dbReference type="SAM" id="Phobius"/>
    </source>
</evidence>
<dbReference type="InterPro" id="IPR038762">
    <property type="entry name" value="ABM_predict"/>
</dbReference>
<dbReference type="Proteomes" id="UP000523955">
    <property type="component" value="Unassembled WGS sequence"/>
</dbReference>
<comment type="caution">
    <text evidence="3">The sequence shown here is derived from an EMBL/GenBank/DDBJ whole genome shotgun (WGS) entry which is preliminary data.</text>
</comment>
<dbReference type="SUPFAM" id="SSF54909">
    <property type="entry name" value="Dimeric alpha+beta barrel"/>
    <property type="match status" value="1"/>
</dbReference>
<dbReference type="PANTHER" id="PTHR40057:SF1">
    <property type="entry name" value="SLR1162 PROTEIN"/>
    <property type="match status" value="1"/>
</dbReference>
<evidence type="ECO:0000313" key="3">
    <source>
        <dbReference type="EMBL" id="MBB6628391.1"/>
    </source>
</evidence>
<dbReference type="InterPro" id="IPR007138">
    <property type="entry name" value="ABM_dom"/>
</dbReference>
<evidence type="ECO:0000259" key="2">
    <source>
        <dbReference type="Pfam" id="PF03992"/>
    </source>
</evidence>
<organism evidence="3 4">
    <name type="scientific">Nocardioides luti</name>
    <dbReference type="NCBI Taxonomy" id="2761101"/>
    <lineage>
        <taxon>Bacteria</taxon>
        <taxon>Bacillati</taxon>
        <taxon>Actinomycetota</taxon>
        <taxon>Actinomycetes</taxon>
        <taxon>Propionibacteriales</taxon>
        <taxon>Nocardioidaceae</taxon>
        <taxon>Nocardioides</taxon>
    </lineage>
</organism>
<keyword evidence="1" id="KW-1133">Transmembrane helix</keyword>
<feature type="transmembrane region" description="Helical" evidence="1">
    <location>
        <begin position="152"/>
        <end position="172"/>
    </location>
</feature>
<dbReference type="Gene3D" id="3.30.70.100">
    <property type="match status" value="1"/>
</dbReference>